<dbReference type="PANTHER" id="PTHR42723">
    <property type="entry name" value="CHLOROPHYLL SYNTHASE"/>
    <property type="match status" value="1"/>
</dbReference>
<dbReference type="Pfam" id="PF01040">
    <property type="entry name" value="UbiA"/>
    <property type="match status" value="1"/>
</dbReference>
<evidence type="ECO:0000256" key="3">
    <source>
        <dbReference type="ARBA" id="ARBA00022989"/>
    </source>
</evidence>
<proteinExistence type="predicted"/>
<feature type="transmembrane region" description="Helical" evidence="5">
    <location>
        <begin position="113"/>
        <end position="137"/>
    </location>
</feature>
<evidence type="ECO:0000256" key="2">
    <source>
        <dbReference type="ARBA" id="ARBA00022692"/>
    </source>
</evidence>
<dbReference type="GO" id="GO:0016765">
    <property type="term" value="F:transferase activity, transferring alkyl or aryl (other than methyl) groups"/>
    <property type="evidence" value="ECO:0007669"/>
    <property type="project" value="InterPro"/>
</dbReference>
<dbReference type="CDD" id="cd13964">
    <property type="entry name" value="PT_UbiA_1"/>
    <property type="match status" value="1"/>
</dbReference>
<dbReference type="EMBL" id="JANQDL010000025">
    <property type="protein sequence ID" value="MDH6062835.1"/>
    <property type="molecule type" value="Genomic_DNA"/>
</dbReference>
<dbReference type="InterPro" id="IPR044878">
    <property type="entry name" value="UbiA_sf"/>
</dbReference>
<feature type="transmembrane region" description="Helical" evidence="5">
    <location>
        <begin position="53"/>
        <end position="73"/>
    </location>
</feature>
<gene>
    <name evidence="6" type="primary">eboC</name>
    <name evidence="6" type="ORF">NWP23_03335</name>
</gene>
<dbReference type="InterPro" id="IPR000537">
    <property type="entry name" value="UbiA_prenyltransferase"/>
</dbReference>
<reference evidence="6 7" key="1">
    <citation type="journal article" date="2023" name="J. Phycol.">
        <title>Chrysosporum ovalisporum is synonymous with the true-branching cyanobacterium Umezakia natans (Nostocales/Aphanizomenonaceae).</title>
        <authorList>
            <person name="McGregor G.B."/>
            <person name="Sendall B.C."/>
            <person name="Niiyama Y."/>
            <person name="Tuji A."/>
            <person name="Willis A."/>
        </authorList>
    </citation>
    <scope>NUCLEOTIDE SEQUENCE [LARGE SCALE GENOMIC DNA]</scope>
    <source>
        <strain evidence="6 7">FSS-62</strain>
    </source>
</reference>
<feature type="transmembrane region" description="Helical" evidence="5">
    <location>
        <begin position="204"/>
        <end position="223"/>
    </location>
</feature>
<dbReference type="RefSeq" id="WP_280700433.1">
    <property type="nucleotide sequence ID" value="NZ_JANQDL010000025.1"/>
</dbReference>
<sequence>MNTVILTSHPFWAYLQLMRPANIVTAWADILAGFAASGYIVITDQATAWKINLIPLGWLLLASTGLYGGGIVFNDVFDAEIDAQERPERPIPSGRASRRGGTLLGSLLLSTGVVAASQVTSLSAILALSIALAALFYDAFAKHHPIFGPINMGICRGGNLLLGVSVLPAMVREYWFLALIPIVYITAITLLSRGEVHGIKLSTGIIALLLIVIVISALLGLGLLTNYQLLTALPFLIFFTIKVLLPFIKALGKPTPEQIRFAVKSGILSIIILDTSMVAGFAGWPFGLLVLSLLLISIKLGQIFAVT</sequence>
<feature type="transmembrane region" description="Helical" evidence="5">
    <location>
        <begin position="174"/>
        <end position="192"/>
    </location>
</feature>
<dbReference type="NCBIfam" id="NF035940">
    <property type="entry name" value="prenyl_rel_EboC"/>
    <property type="match status" value="1"/>
</dbReference>
<dbReference type="AlphaFoldDB" id="A0AA43KE05"/>
<feature type="transmembrane region" description="Helical" evidence="5">
    <location>
        <begin position="20"/>
        <end position="41"/>
    </location>
</feature>
<organism evidence="6 7">
    <name type="scientific">Umezakia ovalisporum FSS-62</name>
    <dbReference type="NCBI Taxonomy" id="2971776"/>
    <lineage>
        <taxon>Bacteria</taxon>
        <taxon>Bacillati</taxon>
        <taxon>Cyanobacteriota</taxon>
        <taxon>Cyanophyceae</taxon>
        <taxon>Nostocales</taxon>
        <taxon>Nodulariaceae</taxon>
        <taxon>Umezakia</taxon>
    </lineage>
</organism>
<dbReference type="Gene3D" id="1.10.357.140">
    <property type="entry name" value="UbiA prenyltransferase"/>
    <property type="match status" value="1"/>
</dbReference>
<protein>
    <submittedName>
        <fullName evidence="6">UbiA-like protein EboC</fullName>
    </submittedName>
</protein>
<feature type="transmembrane region" description="Helical" evidence="5">
    <location>
        <begin position="261"/>
        <end position="282"/>
    </location>
</feature>
<evidence type="ECO:0000256" key="4">
    <source>
        <dbReference type="ARBA" id="ARBA00023136"/>
    </source>
</evidence>
<comment type="subcellular location">
    <subcellularLocation>
        <location evidence="1">Membrane</location>
        <topology evidence="1">Multi-pass membrane protein</topology>
    </subcellularLocation>
</comment>
<name>A0AA43KE05_9CYAN</name>
<evidence type="ECO:0000256" key="1">
    <source>
        <dbReference type="ARBA" id="ARBA00004141"/>
    </source>
</evidence>
<keyword evidence="3 5" id="KW-1133">Transmembrane helix</keyword>
<dbReference type="GO" id="GO:0016020">
    <property type="term" value="C:membrane"/>
    <property type="evidence" value="ECO:0007669"/>
    <property type="project" value="UniProtKB-SubCell"/>
</dbReference>
<keyword evidence="2 5" id="KW-0812">Transmembrane</keyword>
<dbReference type="PANTHER" id="PTHR42723:SF1">
    <property type="entry name" value="CHLOROPHYLL SYNTHASE, CHLOROPLASTIC"/>
    <property type="match status" value="1"/>
</dbReference>
<dbReference type="Proteomes" id="UP001159370">
    <property type="component" value="Unassembled WGS sequence"/>
</dbReference>
<evidence type="ECO:0000313" key="6">
    <source>
        <dbReference type="EMBL" id="MDH6062835.1"/>
    </source>
</evidence>
<keyword evidence="4 5" id="KW-0472">Membrane</keyword>
<comment type="caution">
    <text evidence="6">The sequence shown here is derived from an EMBL/GenBank/DDBJ whole genome shotgun (WGS) entry which is preliminary data.</text>
</comment>
<dbReference type="InterPro" id="IPR050475">
    <property type="entry name" value="Prenyltransferase_related"/>
</dbReference>
<evidence type="ECO:0000256" key="5">
    <source>
        <dbReference type="SAM" id="Phobius"/>
    </source>
</evidence>
<accession>A0AA43KE05</accession>
<evidence type="ECO:0000313" key="7">
    <source>
        <dbReference type="Proteomes" id="UP001159370"/>
    </source>
</evidence>
<feature type="transmembrane region" description="Helical" evidence="5">
    <location>
        <begin position="229"/>
        <end position="249"/>
    </location>
</feature>